<keyword evidence="8" id="KW-1185">Reference proteome</keyword>
<evidence type="ECO:0000256" key="2">
    <source>
        <dbReference type="ARBA" id="ARBA00022475"/>
    </source>
</evidence>
<proteinExistence type="predicted"/>
<feature type="transmembrane region" description="Helical" evidence="6">
    <location>
        <begin position="117"/>
        <end position="136"/>
    </location>
</feature>
<dbReference type="GO" id="GO:0005886">
    <property type="term" value="C:plasma membrane"/>
    <property type="evidence" value="ECO:0007669"/>
    <property type="project" value="UniProtKB-SubCell"/>
</dbReference>
<feature type="transmembrane region" description="Helical" evidence="6">
    <location>
        <begin position="246"/>
        <end position="277"/>
    </location>
</feature>
<evidence type="ECO:0000313" key="8">
    <source>
        <dbReference type="Proteomes" id="UP000000263"/>
    </source>
</evidence>
<evidence type="ECO:0000256" key="1">
    <source>
        <dbReference type="ARBA" id="ARBA00004651"/>
    </source>
</evidence>
<sequence length="376" mass="40062">MAQHVMNDDEVVKVQAATEASAEVRSVSLVPGWLLRSTSAVIGLLIFILALDLLKEGAREYGRAMVMFFSVTSPVSALGFGWLLAYMFLSGSPVAAIAVTFFAAGTLDALQTFTMITGSRLGASLIVLVVGFLYYIRGYRRAASVAIGVQALITTAAIYLPAMALGCWALSSGIVQTIDAEAEGPLMSALDWLYEPILSAINALGAPGWVQFGAGIVALLAAFALLDRALPQMDAGSNAFGRIGRLVYRPMVMFALGMAVTSVTMSVSVSLSILVPLSVRGLVRRENTLPYIMGANITTFIDTLVAALIVGGAAAFTIVLVEMVSVALLSLIVLLFGYDVFQRSILRLQDAIVRNRKTLAIFLAVMFIVPVMLLMF</sequence>
<dbReference type="STRING" id="383372.Rcas_3008"/>
<feature type="transmembrane region" description="Helical" evidence="6">
    <location>
        <begin position="316"/>
        <end position="338"/>
    </location>
</feature>
<comment type="subcellular location">
    <subcellularLocation>
        <location evidence="1">Cell membrane</location>
        <topology evidence="1">Multi-pass membrane protein</topology>
    </subcellularLocation>
</comment>
<dbReference type="EMBL" id="CP000804">
    <property type="protein sequence ID" value="ABU59065.1"/>
    <property type="molecule type" value="Genomic_DNA"/>
</dbReference>
<dbReference type="PANTHER" id="PTHR10010">
    <property type="entry name" value="SOLUTE CARRIER FAMILY 34 SODIUM PHOSPHATE , MEMBER 2-RELATED"/>
    <property type="match status" value="1"/>
</dbReference>
<keyword evidence="4 6" id="KW-1133">Transmembrane helix</keyword>
<accession>A7NND2</accession>
<dbReference type="InterPro" id="IPR003841">
    <property type="entry name" value="Na/Pi_transpt"/>
</dbReference>
<dbReference type="HOGENOM" id="CLU_737107_0_0_0"/>
<dbReference type="Proteomes" id="UP000000263">
    <property type="component" value="Chromosome"/>
</dbReference>
<gene>
    <name evidence="7" type="ordered locus">Rcas_3008</name>
</gene>
<evidence type="ECO:0000256" key="5">
    <source>
        <dbReference type="ARBA" id="ARBA00023136"/>
    </source>
</evidence>
<reference evidence="7 8" key="1">
    <citation type="submission" date="2007-08" db="EMBL/GenBank/DDBJ databases">
        <title>Complete sequence of Roseiflexus castenholzii DSM 13941.</title>
        <authorList>
            <consortium name="US DOE Joint Genome Institute"/>
            <person name="Copeland A."/>
            <person name="Lucas S."/>
            <person name="Lapidus A."/>
            <person name="Barry K."/>
            <person name="Glavina del Rio T."/>
            <person name="Dalin E."/>
            <person name="Tice H."/>
            <person name="Pitluck S."/>
            <person name="Thompson L.S."/>
            <person name="Brettin T."/>
            <person name="Bruce D."/>
            <person name="Detter J.C."/>
            <person name="Han C."/>
            <person name="Tapia R."/>
            <person name="Schmutz J."/>
            <person name="Larimer F."/>
            <person name="Land M."/>
            <person name="Hauser L."/>
            <person name="Kyrpides N."/>
            <person name="Mikhailova N."/>
            <person name="Bryant D.A."/>
            <person name="Hanada S."/>
            <person name="Tsukatani Y."/>
            <person name="Richardson P."/>
        </authorList>
    </citation>
    <scope>NUCLEOTIDE SEQUENCE [LARGE SCALE GENOMIC DNA]</scope>
    <source>
        <strain evidence="8">DSM 13941 / HLO8</strain>
    </source>
</reference>
<feature type="transmembrane region" description="Helical" evidence="6">
    <location>
        <begin position="94"/>
        <end position="110"/>
    </location>
</feature>
<dbReference type="GO" id="GO:0005436">
    <property type="term" value="F:sodium:phosphate symporter activity"/>
    <property type="evidence" value="ECO:0007669"/>
    <property type="project" value="InterPro"/>
</dbReference>
<dbReference type="GO" id="GO:0044341">
    <property type="term" value="P:sodium-dependent phosphate transport"/>
    <property type="evidence" value="ECO:0007669"/>
    <property type="project" value="InterPro"/>
</dbReference>
<keyword evidence="5 6" id="KW-0472">Membrane</keyword>
<protein>
    <submittedName>
        <fullName evidence="7">Uncharacterized protein</fullName>
    </submittedName>
</protein>
<dbReference type="PANTHER" id="PTHR10010:SF46">
    <property type="entry name" value="SODIUM-DEPENDENT PHOSPHATE TRANSPORT PROTEIN 2B"/>
    <property type="match status" value="1"/>
</dbReference>
<dbReference type="KEGG" id="rca:Rcas_3008"/>
<feature type="transmembrane region" description="Helical" evidence="6">
    <location>
        <begin position="66"/>
        <end position="88"/>
    </location>
</feature>
<dbReference type="AlphaFoldDB" id="A7NND2"/>
<feature type="transmembrane region" description="Helical" evidence="6">
    <location>
        <begin position="208"/>
        <end position="226"/>
    </location>
</feature>
<feature type="transmembrane region" description="Helical" evidence="6">
    <location>
        <begin position="142"/>
        <end position="162"/>
    </location>
</feature>
<feature type="transmembrane region" description="Helical" evidence="6">
    <location>
        <begin position="33"/>
        <end position="54"/>
    </location>
</feature>
<keyword evidence="3 6" id="KW-0812">Transmembrane</keyword>
<evidence type="ECO:0000256" key="4">
    <source>
        <dbReference type="ARBA" id="ARBA00022989"/>
    </source>
</evidence>
<feature type="transmembrane region" description="Helical" evidence="6">
    <location>
        <begin position="359"/>
        <end position="375"/>
    </location>
</feature>
<organism evidence="7 8">
    <name type="scientific">Roseiflexus castenholzii (strain DSM 13941 / HLO8)</name>
    <dbReference type="NCBI Taxonomy" id="383372"/>
    <lineage>
        <taxon>Bacteria</taxon>
        <taxon>Bacillati</taxon>
        <taxon>Chloroflexota</taxon>
        <taxon>Chloroflexia</taxon>
        <taxon>Chloroflexales</taxon>
        <taxon>Roseiflexineae</taxon>
        <taxon>Roseiflexaceae</taxon>
        <taxon>Roseiflexus</taxon>
    </lineage>
</organism>
<keyword evidence="2" id="KW-1003">Cell membrane</keyword>
<evidence type="ECO:0000256" key="6">
    <source>
        <dbReference type="SAM" id="Phobius"/>
    </source>
</evidence>
<evidence type="ECO:0000313" key="7">
    <source>
        <dbReference type="EMBL" id="ABU59065.1"/>
    </source>
</evidence>
<evidence type="ECO:0000256" key="3">
    <source>
        <dbReference type="ARBA" id="ARBA00022692"/>
    </source>
</evidence>
<name>A7NND2_ROSCS</name>
<dbReference type="eggNOG" id="COG1283">
    <property type="taxonomic scope" value="Bacteria"/>
</dbReference>
<feature type="transmembrane region" description="Helical" evidence="6">
    <location>
        <begin position="289"/>
        <end position="310"/>
    </location>
</feature>